<reference evidence="2 6" key="1">
    <citation type="submission" date="2014-06" db="EMBL/GenBank/DDBJ databases">
        <title>Genetic determinant of reutericyclin biosynthesis of Lactobacillus reuteri.</title>
        <authorList>
            <person name="Lin X."/>
            <person name="Duar R."/>
            <person name="Walter J."/>
            <person name="Gaenzle M."/>
        </authorList>
    </citation>
    <scope>NUCLEOTIDE SEQUENCE [LARGE SCALE GENOMIC DNA]</scope>
    <source>
        <strain evidence="2 6">LTH2584</strain>
    </source>
</reference>
<feature type="region of interest" description="Disordered" evidence="1">
    <location>
        <begin position="164"/>
        <end position="193"/>
    </location>
</feature>
<dbReference type="Proteomes" id="UP000244083">
    <property type="component" value="Unassembled WGS sequence"/>
</dbReference>
<dbReference type="EMBL" id="WJNE01000040">
    <property type="protein sequence ID" value="MRG70055.1"/>
    <property type="molecule type" value="Genomic_DNA"/>
</dbReference>
<evidence type="ECO:0000313" key="5">
    <source>
        <dbReference type="EMBL" id="PTV05145.1"/>
    </source>
</evidence>
<dbReference type="InterPro" id="IPR019642">
    <property type="entry name" value="DUF2507"/>
</dbReference>
<evidence type="ECO:0000313" key="9">
    <source>
        <dbReference type="Proteomes" id="UP000460207"/>
    </source>
</evidence>
<dbReference type="InterPro" id="IPR024096">
    <property type="entry name" value="NO_sig/Golgi_transp_ligand-bd"/>
</dbReference>
<dbReference type="Gene3D" id="3.30.1380.20">
    <property type="entry name" value="Trafficking protein particle complex subunit 3"/>
    <property type="match status" value="1"/>
</dbReference>
<accession>A0A073K415</accession>
<evidence type="ECO:0000313" key="8">
    <source>
        <dbReference type="Proteomes" id="UP000430985"/>
    </source>
</evidence>
<dbReference type="EMBL" id="WJND01000002">
    <property type="protein sequence ID" value="MRG88900.1"/>
    <property type="molecule type" value="Genomic_DNA"/>
</dbReference>
<dbReference type="Pfam" id="PF10702">
    <property type="entry name" value="DUF2507"/>
    <property type="match status" value="1"/>
</dbReference>
<name>A0A073K415_LIMRT</name>
<dbReference type="Proteomes" id="UP000460207">
    <property type="component" value="Unassembled WGS sequence"/>
</dbReference>
<dbReference type="EMBL" id="QAZN01000001">
    <property type="protein sequence ID" value="PTV05145.1"/>
    <property type="molecule type" value="Genomic_DNA"/>
</dbReference>
<protein>
    <submittedName>
        <fullName evidence="3">DUF2507 domain-containing protein</fullName>
    </submittedName>
</protein>
<evidence type="ECO:0000313" key="7">
    <source>
        <dbReference type="Proteomes" id="UP000244083"/>
    </source>
</evidence>
<reference evidence="5" key="2">
    <citation type="journal article" date="2018" name="Genome Announc.">
        <title>Fifty-Six Draft Genome Sequences of 10 Lactobacillus Species from 22 Commercial Dietary Supplements.</title>
        <authorList>
            <person name="Gangiredla J."/>
            <person name="Barnaba T.J."/>
            <person name="Mammel M.K."/>
            <person name="Lacher D.W."/>
            <person name="Elkins C.A."/>
            <person name="Lampel K.A."/>
            <person name="Whitehouse C.A."/>
            <person name="Tartera C."/>
        </authorList>
    </citation>
    <scope>NUCLEOTIDE SEQUENCE</scope>
    <source>
        <strain evidence="5">DS12_10</strain>
    </source>
</reference>
<comment type="caution">
    <text evidence="2">The sequence shown here is derived from an EMBL/GenBank/DDBJ whole genome shotgun (WGS) entry which is preliminary data.</text>
</comment>
<dbReference type="Proteomes" id="UP000430985">
    <property type="component" value="Unassembled WGS sequence"/>
</dbReference>
<feature type="compositionally biased region" description="Basic residues" evidence="1">
    <location>
        <begin position="183"/>
        <end position="193"/>
    </location>
</feature>
<sequence>MIVKKERVDMSQKLYNQLIAGHQGLGAGTMRDVILPAILGKETDEMLYWIGKDLARVYPVATAEDLVYLTNQLGFGRLALRKKSNTSQVWRLSGVIVKERIQRDEEETSFGLECGFLAQEVEFQLGTVAEAKIFDRHRDYVDILIQNDPQSSADNERSEMVTFITVDRPDEKEDAPKKETRHSLLKRRKKDKK</sequence>
<reference evidence="8 9" key="4">
    <citation type="submission" date="2019-11" db="EMBL/GenBank/DDBJ databases">
        <title>Draft genome sequence of 12 host-associated Lactobacillus reuteri rodent strains.</title>
        <authorList>
            <person name="Zhang S."/>
            <person name="Ozcam M."/>
            <person name="Van Pijkeren J.P."/>
        </authorList>
    </citation>
    <scope>NUCLEOTIDE SEQUENCE [LARGE SCALE GENOMIC DNA]</scope>
    <source>
        <strain evidence="4 9">N4I</strain>
        <strain evidence="3 8">Rat19</strain>
    </source>
</reference>
<gene>
    <name evidence="5" type="ORF">DB325_00130</name>
    <name evidence="4" type="ORF">GIX76_02605</name>
    <name evidence="3" type="ORF">GIX83_09550</name>
    <name evidence="2" type="ORF">LR3_10525</name>
</gene>
<evidence type="ECO:0000313" key="2">
    <source>
        <dbReference type="EMBL" id="KEK16796.1"/>
    </source>
</evidence>
<evidence type="ECO:0000313" key="4">
    <source>
        <dbReference type="EMBL" id="MRG88900.1"/>
    </source>
</evidence>
<evidence type="ECO:0000256" key="1">
    <source>
        <dbReference type="SAM" id="MobiDB-lite"/>
    </source>
</evidence>
<organism evidence="2 6">
    <name type="scientific">Limosilactobacillus reuteri</name>
    <name type="common">Lactobacillus reuteri</name>
    <dbReference type="NCBI Taxonomy" id="1598"/>
    <lineage>
        <taxon>Bacteria</taxon>
        <taxon>Bacillati</taxon>
        <taxon>Bacillota</taxon>
        <taxon>Bacilli</taxon>
        <taxon>Lactobacillales</taxon>
        <taxon>Lactobacillaceae</taxon>
        <taxon>Limosilactobacillus</taxon>
    </lineage>
</organism>
<dbReference type="AlphaFoldDB" id="A0A073K415"/>
<feature type="compositionally biased region" description="Basic and acidic residues" evidence="1">
    <location>
        <begin position="167"/>
        <end position="182"/>
    </location>
</feature>
<dbReference type="PATRIC" id="fig|1598.90.peg.60"/>
<dbReference type="SUPFAM" id="SSF111126">
    <property type="entry name" value="Ligand-binding domain in the NO signalling and Golgi transport"/>
    <property type="match status" value="1"/>
</dbReference>
<evidence type="ECO:0000313" key="6">
    <source>
        <dbReference type="Proteomes" id="UP000027731"/>
    </source>
</evidence>
<proteinExistence type="predicted"/>
<evidence type="ECO:0000313" key="3">
    <source>
        <dbReference type="EMBL" id="MRG70055.1"/>
    </source>
</evidence>
<reference evidence="7" key="3">
    <citation type="submission" date="2018-04" db="EMBL/GenBank/DDBJ databases">
        <title>Draft Genome Sequences of 10 Lactobacillus Species from 22 Commercial Probiotic Products.</title>
        <authorList>
            <person name="Gangiredla J."/>
            <person name="Barnaba T.J."/>
            <person name="Mammel M.K."/>
            <person name="Lacher D.W."/>
            <person name="Elkins C.A."/>
            <person name="Lampel K.A."/>
            <person name="Whitehouse C.A."/>
            <person name="Tartera C."/>
        </authorList>
    </citation>
    <scope>NUCLEOTIDE SEQUENCE [LARGE SCALE GENOMIC DNA]</scope>
    <source>
        <strain evidence="7">DS12_10</strain>
    </source>
</reference>
<dbReference type="EMBL" id="JOSX01000002">
    <property type="protein sequence ID" value="KEK16796.1"/>
    <property type="molecule type" value="Genomic_DNA"/>
</dbReference>
<dbReference type="Proteomes" id="UP000027731">
    <property type="component" value="Unassembled WGS sequence"/>
</dbReference>